<gene>
    <name evidence="5" type="ORF">EIP91_004819</name>
</gene>
<dbReference type="GO" id="GO:0046982">
    <property type="term" value="F:protein heterodimerization activity"/>
    <property type="evidence" value="ECO:0007669"/>
    <property type="project" value="InterPro"/>
</dbReference>
<feature type="region of interest" description="Disordered" evidence="3">
    <location>
        <begin position="1311"/>
        <end position="1371"/>
    </location>
</feature>
<dbReference type="Gene3D" id="1.10.20.10">
    <property type="entry name" value="Histone, subunit A"/>
    <property type="match status" value="1"/>
</dbReference>
<feature type="compositionally biased region" description="Low complexity" evidence="3">
    <location>
        <begin position="1879"/>
        <end position="1896"/>
    </location>
</feature>
<evidence type="ECO:0000256" key="3">
    <source>
        <dbReference type="SAM" id="MobiDB-lite"/>
    </source>
</evidence>
<feature type="region of interest" description="Disordered" evidence="3">
    <location>
        <begin position="569"/>
        <end position="629"/>
    </location>
</feature>
<evidence type="ECO:0000259" key="4">
    <source>
        <dbReference type="PROSITE" id="PS50157"/>
    </source>
</evidence>
<feature type="region of interest" description="Disordered" evidence="3">
    <location>
        <begin position="700"/>
        <end position="876"/>
    </location>
</feature>
<feature type="compositionally biased region" description="Polar residues" evidence="3">
    <location>
        <begin position="2034"/>
        <end position="2049"/>
    </location>
</feature>
<feature type="domain" description="C2H2-type" evidence="4">
    <location>
        <begin position="1080"/>
        <end position="1111"/>
    </location>
</feature>
<keyword evidence="1" id="KW-0862">Zinc</keyword>
<feature type="compositionally biased region" description="Basic and acidic residues" evidence="3">
    <location>
        <begin position="1966"/>
        <end position="1980"/>
    </location>
</feature>
<feature type="compositionally biased region" description="Acidic residues" evidence="3">
    <location>
        <begin position="1774"/>
        <end position="1785"/>
    </location>
</feature>
<feature type="compositionally biased region" description="Gly residues" evidence="3">
    <location>
        <begin position="1745"/>
        <end position="1769"/>
    </location>
</feature>
<feature type="compositionally biased region" description="Basic and acidic residues" evidence="3">
    <location>
        <begin position="1801"/>
        <end position="1815"/>
    </location>
</feature>
<feature type="compositionally biased region" description="Acidic residues" evidence="3">
    <location>
        <begin position="2411"/>
        <end position="2421"/>
    </location>
</feature>
<evidence type="ECO:0000313" key="6">
    <source>
        <dbReference type="Proteomes" id="UP000292702"/>
    </source>
</evidence>
<feature type="compositionally biased region" description="Low complexity" evidence="3">
    <location>
        <begin position="2106"/>
        <end position="2119"/>
    </location>
</feature>
<feature type="region of interest" description="Disordered" evidence="3">
    <location>
        <begin position="426"/>
        <end position="467"/>
    </location>
</feature>
<dbReference type="EMBL" id="RWJN01000269">
    <property type="protein sequence ID" value="TCD63879.1"/>
    <property type="molecule type" value="Genomic_DNA"/>
</dbReference>
<dbReference type="InterPro" id="IPR013087">
    <property type="entry name" value="Znf_C2H2_type"/>
</dbReference>
<feature type="compositionally biased region" description="Polar residues" evidence="3">
    <location>
        <begin position="767"/>
        <end position="787"/>
    </location>
</feature>
<feature type="compositionally biased region" description="Low complexity" evidence="3">
    <location>
        <begin position="2245"/>
        <end position="2271"/>
    </location>
</feature>
<keyword evidence="1" id="KW-0863">Zinc-finger</keyword>
<dbReference type="PROSITE" id="PS50157">
    <property type="entry name" value="ZINC_FINGER_C2H2_2"/>
    <property type="match status" value="2"/>
</dbReference>
<feature type="region of interest" description="Disordered" evidence="3">
    <location>
        <begin position="1910"/>
        <end position="2222"/>
    </location>
</feature>
<feature type="compositionally biased region" description="Acidic residues" evidence="3">
    <location>
        <begin position="849"/>
        <end position="858"/>
    </location>
</feature>
<feature type="region of interest" description="Disordered" evidence="3">
    <location>
        <begin position="157"/>
        <end position="302"/>
    </location>
</feature>
<feature type="compositionally biased region" description="Low complexity" evidence="3">
    <location>
        <begin position="1854"/>
        <end position="1870"/>
    </location>
</feature>
<keyword evidence="1" id="KW-0479">Metal-binding</keyword>
<reference evidence="5 6" key="1">
    <citation type="submission" date="2018-11" db="EMBL/GenBank/DDBJ databases">
        <title>Genome assembly of Steccherinum ochraceum LE-BIN_3174, the white-rot fungus of the Steccherinaceae family (The Residual Polyporoid clade, Polyporales, Basidiomycota).</title>
        <authorList>
            <person name="Fedorova T.V."/>
            <person name="Glazunova O.A."/>
            <person name="Landesman E.O."/>
            <person name="Moiseenko K.V."/>
            <person name="Psurtseva N.V."/>
            <person name="Savinova O.S."/>
            <person name="Shakhova N.V."/>
            <person name="Tyazhelova T.V."/>
            <person name="Vasina D.V."/>
        </authorList>
    </citation>
    <scope>NUCLEOTIDE SEQUENCE [LARGE SCALE GENOMIC DNA]</scope>
    <source>
        <strain evidence="5 6">LE-BIN_3174</strain>
    </source>
</reference>
<protein>
    <recommendedName>
        <fullName evidence="4">C2H2-type domain-containing protein</fullName>
    </recommendedName>
</protein>
<feature type="compositionally biased region" description="Low complexity" evidence="3">
    <location>
        <begin position="1333"/>
        <end position="1346"/>
    </location>
</feature>
<dbReference type="Gene3D" id="3.30.160.60">
    <property type="entry name" value="Classic Zinc Finger"/>
    <property type="match status" value="1"/>
</dbReference>
<dbReference type="STRING" id="92696.A0A4R0RGG1"/>
<feature type="compositionally biased region" description="Polar residues" evidence="3">
    <location>
        <begin position="721"/>
        <end position="732"/>
    </location>
</feature>
<feature type="region of interest" description="Disordered" evidence="3">
    <location>
        <begin position="2372"/>
        <end position="2397"/>
    </location>
</feature>
<feature type="compositionally biased region" description="Acidic residues" evidence="3">
    <location>
        <begin position="1311"/>
        <end position="1324"/>
    </location>
</feature>
<feature type="region of interest" description="Disordered" evidence="3">
    <location>
        <begin position="945"/>
        <end position="965"/>
    </location>
</feature>
<feature type="domain" description="C2H2-type" evidence="4">
    <location>
        <begin position="1051"/>
        <end position="1076"/>
    </location>
</feature>
<keyword evidence="6" id="KW-1185">Reference proteome</keyword>
<proteinExistence type="predicted"/>
<dbReference type="Proteomes" id="UP000292702">
    <property type="component" value="Unassembled WGS sequence"/>
</dbReference>
<feature type="compositionally biased region" description="Pro residues" evidence="3">
    <location>
        <begin position="2373"/>
        <end position="2390"/>
    </location>
</feature>
<feature type="compositionally biased region" description="Polar residues" evidence="3">
    <location>
        <begin position="2066"/>
        <end position="2083"/>
    </location>
</feature>
<dbReference type="OrthoDB" id="5382203at2759"/>
<feature type="compositionally biased region" description="Polar residues" evidence="3">
    <location>
        <begin position="157"/>
        <end position="187"/>
    </location>
</feature>
<dbReference type="PROSITE" id="PS00028">
    <property type="entry name" value="ZINC_FINGER_C2H2_1"/>
    <property type="match status" value="3"/>
</dbReference>
<dbReference type="SMART" id="SM00355">
    <property type="entry name" value="ZnF_C2H2"/>
    <property type="match status" value="3"/>
</dbReference>
<dbReference type="InterPro" id="IPR009072">
    <property type="entry name" value="Histone-fold"/>
</dbReference>
<feature type="compositionally biased region" description="Polar residues" evidence="3">
    <location>
        <begin position="2305"/>
        <end position="2334"/>
    </location>
</feature>
<dbReference type="GO" id="GO:0008270">
    <property type="term" value="F:zinc ion binding"/>
    <property type="evidence" value="ECO:0007669"/>
    <property type="project" value="UniProtKB-KW"/>
</dbReference>
<feature type="region of interest" description="Disordered" evidence="3">
    <location>
        <begin position="2235"/>
        <end position="2334"/>
    </location>
</feature>
<name>A0A4R0RGG1_9APHY</name>
<evidence type="ECO:0000256" key="1">
    <source>
        <dbReference type="PROSITE-ProRule" id="PRU00042"/>
    </source>
</evidence>
<comment type="caution">
    <text evidence="5">The sequence shown here is derived from an EMBL/GenBank/DDBJ whole genome shotgun (WGS) entry which is preliminary data.</text>
</comment>
<feature type="compositionally biased region" description="Low complexity" evidence="3">
    <location>
        <begin position="228"/>
        <end position="249"/>
    </location>
</feature>
<feature type="compositionally biased region" description="Low complexity" evidence="3">
    <location>
        <begin position="2159"/>
        <end position="2179"/>
    </location>
</feature>
<feature type="region of interest" description="Disordered" evidence="3">
    <location>
        <begin position="1"/>
        <end position="30"/>
    </location>
</feature>
<feature type="region of interest" description="Disordered" evidence="3">
    <location>
        <begin position="1656"/>
        <end position="1896"/>
    </location>
</feature>
<feature type="compositionally biased region" description="Polar residues" evidence="3">
    <location>
        <begin position="1817"/>
        <end position="1828"/>
    </location>
</feature>
<feature type="compositionally biased region" description="Polar residues" evidence="3">
    <location>
        <begin position="2235"/>
        <end position="2244"/>
    </location>
</feature>
<feature type="compositionally biased region" description="Polar residues" evidence="3">
    <location>
        <begin position="1"/>
        <end position="22"/>
    </location>
</feature>
<feature type="compositionally biased region" description="Basic and acidic residues" evidence="3">
    <location>
        <begin position="2422"/>
        <end position="2437"/>
    </location>
</feature>
<evidence type="ECO:0000256" key="2">
    <source>
        <dbReference type="SAM" id="Coils"/>
    </source>
</evidence>
<feature type="compositionally biased region" description="Low complexity" evidence="3">
    <location>
        <begin position="432"/>
        <end position="465"/>
    </location>
</feature>
<feature type="compositionally biased region" description="Polar residues" evidence="3">
    <location>
        <begin position="250"/>
        <end position="276"/>
    </location>
</feature>
<keyword evidence="2" id="KW-0175">Coiled coil</keyword>
<sequence length="2512" mass="270721">MSNNGASGSQDANFSRQLQQWFPQGPPPIISPQEYEANKAKVAWMKEHLAEYERQNSLGLQQYQQQQAFLEQQIQAGKEAERILAQMNQKAAPSGAPAPAPNVAAYPAAQMTSGPSTYSQQAMMGQAMYQQAQPQQVPQRTYYPPRVHQQAAFQTWPQARPNQSGPSSTASYTQQQQHRPVNGTQAQPHAPDPSRSRTQATHAAPHIQIPSQPQYRHYQPATSPVAHQGPSVSRPRSSGSQAGGASTSTHAQSPIQSPSVMYQQSRARQSVPQAQTVRGVPSAQGPPPIPQAQGPTQTANASNNATNITDAIRERVHTVFEVLRVSSRNIAHDLGQHPDRANLGPQPIASDIANDVVREAMRHLERKLFPQGTPPQYFLRPLSDRYPEASRDQIRATGKYVGLMLEPLPSDTIQKTLQHINKVLGSRATDHPPSATSPTIPSTVPAQAAGPSASSSDDSARNPAPMSADPPMATFPVYWNQDPYRYLLLIHKPLLKQVHQVTKHLLQSYPFHLHFQLPHPLQLSLQVHLQPYPGHQPWLIGRGWLMIFYDHLEDLKLLPVPAALSADAKGKRKASEEDVYPVKHARVEESTAAIPEPSLPKPPTLQSSSDSLGVHLTPPTVSTSAALPAPPVIIDAPSITILPQDEEPSQTAHEDGDQPMDEDSKEEQVDQLVDEDVEEYPEIKTPGALQLEVEAQDEASRLAALASHVSPSQDHVVPDVNQGNMQSPTTSEHLPAGVSEPPSSHVSASPEEQMFRAPKSLPAPTSPVATSHSASEIEQVLSQQVEMTMSPVVEPSDPLSSPHLGLLPEICYPSPPSVRSPSLPSRREPIHSTNSSAGPSKLPLFLPSDNEDEASDDEILLKSSPPRDSTSLGLQPHPSLPVDDLFVLDTNLLHPRVRVARVVERFGLRATSAITATRMLYVDVPPFPLPQWAKVIKAKEARARKTKAKGKARSERSSSGSVVPGTPEIIELEPDALAGQSSDVIAVDEADEEALRNQEVAERDAAELSYHRLRESPCKWHGCDAVLNSADRLATHASAHAKEKNVLFGGFVCEWDYCKKRFLDGPKLAQHLRNHALYPLYCAYADCDASFAISRELVRHHKSAAHVGDALRPSVALVAPPPQNDLPPLPVMPGYMIQVHVTQPSVSRQLHRWLAPRVCDNLRCLRRDRAITTMKISAPRTSRRRLSERIPNVGSQNTDEDVDFDALMNRRSRDGPYAAWKVPAHRRGPKFCSDLRASEVTDLMGSGYLIWPKSTEAEADAEYMQLVREEVEGHAAEVDEIVDADVDVEMDGTEDGGSSIQIDVVGEDPIEDFPETVDSSDADAEMGGGGYSASGSRGRASQVRAGKQPASLSTSHIDVDAGSAGVSQSGEDDIEMWEEGPLGSGSGLGGGDGMSAAVPLSLAPSRPWTGQMQGSSQSAGASTSVDIVETTYQADGPTFLSSRSADVIISDVRPIKLKPEALRSVNVLLDEFLYNLLSAAGSVSTDKLKTSLIKILPTTLGKEAILEAELELKAYWERSPQPSPLNGTVGHESEQFDLQWSYELLRLKCEAYTTMNDTDEDVDAERRLNDRMVEAGGSFPPRMNMLAPAALYLTAILEHVCEHVLSLVGRVVSRDSSRAVATVQDLFVALCEDDTMYGMFKAMKVYEQIETLSKFQRPRRSKSFTRTSDRGSPAPRSPSVTEVILPSSPPTIQARMRMSSESLRRASPTTGQPGGSSPGRTSLEKMRAVKLFGRSSSDNGDSREGIGGSGGSSSVGHNGGAGSGQGSVGHGATEMEDAVLQEEFDELMRSGGTMKVSLTPDRLKSMEVYKAERKRQLAQSNGNGSTSPEPKRGHPGRRPSIRNVDAIVEDDEGTSPPLSSAPAPTSVAPTQSPPPPSSYQPIVPRPRNASLQQSNSAAALAANLRVRSVSVSAISENAPKKQAEIPPPLPSSTATSPRVNRSASAHPKMNGMANGVPPRTRRVQKHRESMDLDEIMKGSDGEEEDDFPPAPLPKGPNGLGSPTGYKKPHISASARELIDFLDEGPPEEFGLSPANASVMSFTSTKTSKSGRFRSMMSRLTIGGSKENLNNMSRYGDSPQTPKTPRSIHRTFSSSKSPPLPPPPPSYSQSQNGSLSSKRSMPSMPSVVIATPPPHPSTLSPIQPSPQQPSPQHSVDDFSRSGSVSRSHSHTPSPVTSPSKPTRRLSIVRKAVPTFEEDRPVVTPPVIPAEDEPETYPPSRSSSTVLRVVNGYAHTPTSSLHLQQPTSTTIASDCSASSTDASSTPTSVAPSVETEDTSAMITPKPKPEAAKPKPTVQVLLTPRPYSLSSATPHENGHINSRALSPRSPTFSRDGISTSELKDMRNLLSAATSADECRLLVDLFLAKHGALAAHKPPPMQKPAPMTSLPPLPLSSEDASSSLEKALVAALLGDSDEDEAEVAEVEVRVGEEPDAEKDVQGVDEVEAEAVPEVQDVQETGAPEPVPKDVPAAVSSAGDVDNAGQEVEVKASPIAAAPNGLPSPNLRQSWQGMDLL</sequence>
<organism evidence="5 6">
    <name type="scientific">Steccherinum ochraceum</name>
    <dbReference type="NCBI Taxonomy" id="92696"/>
    <lineage>
        <taxon>Eukaryota</taxon>
        <taxon>Fungi</taxon>
        <taxon>Dikarya</taxon>
        <taxon>Basidiomycota</taxon>
        <taxon>Agaricomycotina</taxon>
        <taxon>Agaricomycetes</taxon>
        <taxon>Polyporales</taxon>
        <taxon>Steccherinaceae</taxon>
        <taxon>Steccherinum</taxon>
    </lineage>
</organism>
<feature type="compositionally biased region" description="Polar residues" evidence="3">
    <location>
        <begin position="2501"/>
        <end position="2512"/>
    </location>
</feature>
<evidence type="ECO:0000313" key="5">
    <source>
        <dbReference type="EMBL" id="TCD63879.1"/>
    </source>
</evidence>
<feature type="compositionally biased region" description="Low complexity" evidence="3">
    <location>
        <begin position="291"/>
        <end position="302"/>
    </location>
</feature>
<feature type="coiled-coil region" evidence="2">
    <location>
        <begin position="60"/>
        <end position="90"/>
    </location>
</feature>
<feature type="region of interest" description="Disordered" evidence="3">
    <location>
        <begin position="2409"/>
        <end position="2512"/>
    </location>
</feature>
<accession>A0A4R0RGG1</accession>
<feature type="region of interest" description="Disordered" evidence="3">
    <location>
        <begin position="646"/>
        <end position="671"/>
    </location>
</feature>